<gene>
    <name evidence="3" type="ORF">MEDL_4797</name>
</gene>
<proteinExistence type="predicted"/>
<keyword evidence="2" id="KW-0175">Coiled coil</keyword>
<evidence type="ECO:0000313" key="4">
    <source>
        <dbReference type="Proteomes" id="UP000683360"/>
    </source>
</evidence>
<sequence length="1180" mass="134709">MDQSVSSSSQVETVSCVEYLGPFSEKLGISIEILNKFKYVVKEVPIGFICELRSFCHSEDQCISHLFALTGNKSCNYNESSVRRKIKDSVDKIKKMKKNKNKDVEGFLGSIFKFPERREDAIIGSFSDDRQALAKKIVDKTKEVVIENRVLKRKLENKSDDLDEVIDDYNVLKESYESLVINCNTIITECNSETVQFNNNNEKLKSTLNKLEEKYKIQSEKLDTKIQQLAEAKSKLGTYGIKNVNKKLKRKNEKIKILTQDLKSKTDENEQLWEELGEKEGIILNEDVLREDSEKYKNEIDDLWEHLFEKEAEKHTLSEQQQILNKQKVALQKRVSLLNKKFEKTVNEKKILKEQHDIEIENFEYEKKDLNEQIKGLEKVNAFLEGDTIATFENGKYTNEVRECCMQLVTEGNVSLNKLPIVITSVLKNLTGKLPERLPSKSLISSRLMVEAKIVACKQACEAMLTNYKPTEAKGNVLHQDATTKYHDHYEGMQVTLKDGSNLSLGLSKVGGGDAATYTKCFNNIIDDLARSYSNPDEDSTKVKAKLITSIKCFLSDQCATNNVFNENIEKIRKDLLPTVINNFDNLTENEKSDITKMGRFACRLHLLANFGTAADKALKLFVDSVTDSRNPFSFESDESGTFRLARTAAKALTKRGSDKSGIGAFWEVFLKGRDIKNHLVTFHGHRINIAFHDCAAVYFHRNDILELLQDYPEPNGLLKSVLFDIKAKVFIAGSRAMGMLDKLVTAPFWKILEQEGSILDINNQQNLPLILLLQMKLCLSQWAADGSEPFSGALMYDVSLLDKDDLYNELFKETNDPQLDSFTQIALELLCAQLQIILERQAASQLPGGSYWEPSKNIKEMSKNVPKTNAISERDMAILDNLLKAKPAAKSSTLETVLMWTRNKPSKWLCNLPVSERHAALESAQKLAPQYIDIIQNRQKEVETQIANKLAEKKAKQEKSEQTKMTNKLSVSREIIKFGGVWDKSQMEEKINKLEAKKLREALLVQIKFHKVVLLSKGSKELFQETYNKKKYSNEELQDNLTKILELNDLNDDEQDSVSSECAMSYKSEDQIQESLQSKKNILFSKLSGERLSRQIKQQKESLPYYVENPKDLVGKKISQKCSENNTIQWFDAQVISIKKLKADTVKTEYNIRYDDCPDDVWFFPLLMDLKKGDLLIKS</sequence>
<evidence type="ECO:0000313" key="3">
    <source>
        <dbReference type="EMBL" id="CAG2189439.1"/>
    </source>
</evidence>
<feature type="coiled-coil region" evidence="2">
    <location>
        <begin position="148"/>
        <end position="268"/>
    </location>
</feature>
<dbReference type="GO" id="GO:0000175">
    <property type="term" value="F:3'-5'-RNA exonuclease activity"/>
    <property type="evidence" value="ECO:0007669"/>
    <property type="project" value="InterPro"/>
</dbReference>
<organism evidence="3 4">
    <name type="scientific">Mytilus edulis</name>
    <name type="common">Blue mussel</name>
    <dbReference type="NCBI Taxonomy" id="6550"/>
    <lineage>
        <taxon>Eukaryota</taxon>
        <taxon>Metazoa</taxon>
        <taxon>Spiralia</taxon>
        <taxon>Lophotrochozoa</taxon>
        <taxon>Mollusca</taxon>
        <taxon>Bivalvia</taxon>
        <taxon>Autobranchia</taxon>
        <taxon>Pteriomorphia</taxon>
        <taxon>Mytilida</taxon>
        <taxon>Mytiloidea</taxon>
        <taxon>Mytilidae</taxon>
        <taxon>Mytilinae</taxon>
        <taxon>Mytilus</taxon>
    </lineage>
</organism>
<comment type="caution">
    <text evidence="3">The sequence shown here is derived from an EMBL/GenBank/DDBJ whole genome shotgun (WGS) entry which is preliminary data.</text>
</comment>
<name>A0A8S3Q3P3_MYTED</name>
<dbReference type="EMBL" id="CAJPWZ010000293">
    <property type="protein sequence ID" value="CAG2189439.1"/>
    <property type="molecule type" value="Genomic_DNA"/>
</dbReference>
<dbReference type="InterPro" id="IPR022894">
    <property type="entry name" value="Oligoribonuclease"/>
</dbReference>
<evidence type="ECO:0000256" key="1">
    <source>
        <dbReference type="ARBA" id="ARBA00022722"/>
    </source>
</evidence>
<dbReference type="PANTHER" id="PTHR11046">
    <property type="entry name" value="OLIGORIBONUCLEASE, MITOCHONDRIAL"/>
    <property type="match status" value="1"/>
</dbReference>
<reference evidence="3" key="1">
    <citation type="submission" date="2021-03" db="EMBL/GenBank/DDBJ databases">
        <authorList>
            <person name="Bekaert M."/>
        </authorList>
    </citation>
    <scope>NUCLEOTIDE SEQUENCE</scope>
</reference>
<evidence type="ECO:0000256" key="2">
    <source>
        <dbReference type="SAM" id="Coils"/>
    </source>
</evidence>
<dbReference type="Proteomes" id="UP000683360">
    <property type="component" value="Unassembled WGS sequence"/>
</dbReference>
<dbReference type="PANTHER" id="PTHR11046:SF29">
    <property type="match status" value="1"/>
</dbReference>
<protein>
    <submittedName>
        <fullName evidence="3">Uncharacterized protein</fullName>
    </submittedName>
</protein>
<feature type="coiled-coil region" evidence="2">
    <location>
        <begin position="933"/>
        <end position="960"/>
    </location>
</feature>
<dbReference type="AlphaFoldDB" id="A0A8S3Q3P3"/>
<keyword evidence="4" id="KW-1185">Reference proteome</keyword>
<dbReference type="OrthoDB" id="10067847at2759"/>
<accession>A0A8S3Q3P3</accession>
<feature type="coiled-coil region" evidence="2">
    <location>
        <begin position="353"/>
        <end position="387"/>
    </location>
</feature>
<keyword evidence="1" id="KW-0378">Hydrolase</keyword>
<keyword evidence="1" id="KW-0540">Nuclease</keyword>